<evidence type="ECO:0008006" key="3">
    <source>
        <dbReference type="Google" id="ProtNLM"/>
    </source>
</evidence>
<reference evidence="1 2" key="1">
    <citation type="submission" date="2024-04" db="EMBL/GenBank/DDBJ databases">
        <title>Tritrichomonas musculus Genome.</title>
        <authorList>
            <person name="Alves-Ferreira E."/>
            <person name="Grigg M."/>
            <person name="Lorenzi H."/>
            <person name="Galac M."/>
        </authorList>
    </citation>
    <scope>NUCLEOTIDE SEQUENCE [LARGE SCALE GENOMIC DNA]</scope>
    <source>
        <strain evidence="1 2">EAF2021</strain>
    </source>
</reference>
<evidence type="ECO:0000313" key="2">
    <source>
        <dbReference type="Proteomes" id="UP001470230"/>
    </source>
</evidence>
<dbReference type="SUPFAM" id="SSF54236">
    <property type="entry name" value="Ubiquitin-like"/>
    <property type="match status" value="1"/>
</dbReference>
<dbReference type="EMBL" id="JAPFFF010000008">
    <property type="protein sequence ID" value="KAK8884741.1"/>
    <property type="molecule type" value="Genomic_DNA"/>
</dbReference>
<dbReference type="InterPro" id="IPR029071">
    <property type="entry name" value="Ubiquitin-like_domsf"/>
</dbReference>
<sequence length="293" mass="34142">MIFTFKKHIIKNSFSSDVQNRLTDLAFIVKNDKPSFSIGGVHGHRMSSINFFQPQYDNEIVCNICKKYNITEFYYLAVFQKLKIFINNDSQNEPLEMELNYDNNCYLDLIKYISERCQCDPKLIKVFVNNKNLDEVDQNLDMKKYKETGLIAYTNPIEVQPNKININAPLGDDNENEDPFEKGNGTYEANADLPDTEYVFKFKELNEEPFKLQLPKDVTVKDVKDKISERNSVDSEDITIFVGNHRLADFNILTALVIPKTMISFNNSKNYSLFYSEDNRFEIIVYVCINRKS</sequence>
<evidence type="ECO:0000313" key="1">
    <source>
        <dbReference type="EMBL" id="KAK8884741.1"/>
    </source>
</evidence>
<protein>
    <recommendedName>
        <fullName evidence="3">Ubiquitin-like domain-containing protein</fullName>
    </recommendedName>
</protein>
<organism evidence="1 2">
    <name type="scientific">Tritrichomonas musculus</name>
    <dbReference type="NCBI Taxonomy" id="1915356"/>
    <lineage>
        <taxon>Eukaryota</taxon>
        <taxon>Metamonada</taxon>
        <taxon>Parabasalia</taxon>
        <taxon>Tritrichomonadida</taxon>
        <taxon>Tritrichomonadidae</taxon>
        <taxon>Tritrichomonas</taxon>
    </lineage>
</organism>
<accession>A0ABR2K0V3</accession>
<dbReference type="Proteomes" id="UP001470230">
    <property type="component" value="Unassembled WGS sequence"/>
</dbReference>
<keyword evidence="2" id="KW-1185">Reference proteome</keyword>
<gene>
    <name evidence="1" type="ORF">M9Y10_043861</name>
</gene>
<dbReference type="Gene3D" id="3.10.20.90">
    <property type="entry name" value="Phosphatidylinositol 3-kinase Catalytic Subunit, Chain A, domain 1"/>
    <property type="match status" value="1"/>
</dbReference>
<name>A0ABR2K0V3_9EUKA</name>
<proteinExistence type="predicted"/>
<comment type="caution">
    <text evidence="1">The sequence shown here is derived from an EMBL/GenBank/DDBJ whole genome shotgun (WGS) entry which is preliminary data.</text>
</comment>